<keyword evidence="3" id="KW-1185">Reference proteome</keyword>
<protein>
    <recommendedName>
        <fullName evidence="4">Sulfotransferase</fullName>
    </recommendedName>
</protein>
<dbReference type="PANTHER" id="PTHR12788">
    <property type="entry name" value="PROTEIN-TYROSINE SULFOTRANSFERASE 2"/>
    <property type="match status" value="1"/>
</dbReference>
<evidence type="ECO:0000256" key="1">
    <source>
        <dbReference type="ARBA" id="ARBA00022679"/>
    </source>
</evidence>
<dbReference type="Gene3D" id="3.40.50.300">
    <property type="entry name" value="P-loop containing nucleotide triphosphate hydrolases"/>
    <property type="match status" value="1"/>
</dbReference>
<dbReference type="GO" id="GO:0008476">
    <property type="term" value="F:protein-tyrosine sulfotransferase activity"/>
    <property type="evidence" value="ECO:0007669"/>
    <property type="project" value="InterPro"/>
</dbReference>
<dbReference type="EMBL" id="CP087164">
    <property type="protein sequence ID" value="UGS35134.1"/>
    <property type="molecule type" value="Genomic_DNA"/>
</dbReference>
<keyword evidence="1" id="KW-0808">Transferase</keyword>
<dbReference type="Proteomes" id="UP001162834">
    <property type="component" value="Chromosome"/>
</dbReference>
<evidence type="ECO:0000313" key="3">
    <source>
        <dbReference type="Proteomes" id="UP001162834"/>
    </source>
</evidence>
<name>A0A9E6XVG4_9ACTN</name>
<dbReference type="InterPro" id="IPR027417">
    <property type="entry name" value="P-loop_NTPase"/>
</dbReference>
<evidence type="ECO:0000313" key="2">
    <source>
        <dbReference type="EMBL" id="UGS35134.1"/>
    </source>
</evidence>
<dbReference type="KEGG" id="sbae:DSM104329_01519"/>
<gene>
    <name evidence="2" type="ORF">DSM104329_01519</name>
</gene>
<dbReference type="RefSeq" id="WP_259314791.1">
    <property type="nucleotide sequence ID" value="NZ_CP087164.1"/>
</dbReference>
<evidence type="ECO:0008006" key="4">
    <source>
        <dbReference type="Google" id="ProtNLM"/>
    </source>
</evidence>
<proteinExistence type="predicted"/>
<organism evidence="2 3">
    <name type="scientific">Capillimicrobium parvum</name>
    <dbReference type="NCBI Taxonomy" id="2884022"/>
    <lineage>
        <taxon>Bacteria</taxon>
        <taxon>Bacillati</taxon>
        <taxon>Actinomycetota</taxon>
        <taxon>Thermoleophilia</taxon>
        <taxon>Solirubrobacterales</taxon>
        <taxon>Capillimicrobiaceae</taxon>
        <taxon>Capillimicrobium</taxon>
    </lineage>
</organism>
<dbReference type="Pfam" id="PF13469">
    <property type="entry name" value="Sulfotransfer_3"/>
    <property type="match status" value="1"/>
</dbReference>
<reference evidence="2" key="1">
    <citation type="journal article" date="2022" name="Int. J. Syst. Evol. Microbiol.">
        <title>Pseudomonas aegrilactucae sp. nov. and Pseudomonas morbosilactucae sp. nov., pathogens causing bacterial rot of lettuce in Japan.</title>
        <authorList>
            <person name="Sawada H."/>
            <person name="Fujikawa T."/>
            <person name="Satou M."/>
        </authorList>
    </citation>
    <scope>NUCLEOTIDE SEQUENCE</scope>
    <source>
        <strain evidence="2">0166_1</strain>
    </source>
</reference>
<dbReference type="InterPro" id="IPR026634">
    <property type="entry name" value="TPST-like"/>
</dbReference>
<dbReference type="PANTHER" id="PTHR12788:SF8">
    <property type="entry name" value="PROTEIN-TYROSINE SULFOTRANSFERASE"/>
    <property type="match status" value="1"/>
</dbReference>
<sequence length="259" mass="29449">MYDEVESVCLFMGYTRSGHSLVGTILDAHPQAVIAHERAVFKVDRGDTIDGHPLFEDRDEMFRAFVATSERSSVYGKRGYRRSEPNKLIEGASNGTYTTLRVVGTKRGQETPIAWNANPRVFDDLAEMTGARVKLLHVYRNPWDNISSMSRGIAPGRAIRKYFKRAGIIKRFKEEGTTAMHDLALEDLTADPREEIRRLAAFYDLEAADEWVEACAAVVDPEAQASRREREWTEQEIERVVTAKREIPWLARFPDSPAE</sequence>
<accession>A0A9E6XVG4</accession>
<dbReference type="AlphaFoldDB" id="A0A9E6XVG4"/>
<dbReference type="SUPFAM" id="SSF52540">
    <property type="entry name" value="P-loop containing nucleoside triphosphate hydrolases"/>
    <property type="match status" value="1"/>
</dbReference>